<organism evidence="3 4">
    <name type="scientific">Legionella israelensis</name>
    <dbReference type="NCBI Taxonomy" id="454"/>
    <lineage>
        <taxon>Bacteria</taxon>
        <taxon>Pseudomonadati</taxon>
        <taxon>Pseudomonadota</taxon>
        <taxon>Gammaproteobacteria</taxon>
        <taxon>Legionellales</taxon>
        <taxon>Legionellaceae</taxon>
        <taxon>Legionella</taxon>
    </lineage>
</organism>
<proteinExistence type="predicted"/>
<feature type="compositionally biased region" description="Basic and acidic residues" evidence="1">
    <location>
        <begin position="167"/>
        <end position="177"/>
    </location>
</feature>
<dbReference type="AlphaFoldDB" id="A0AAX1EG35"/>
<dbReference type="InterPro" id="IPR044927">
    <property type="entry name" value="Endonuclea_NS_2"/>
</dbReference>
<dbReference type="Pfam" id="PF13930">
    <property type="entry name" value="Endonuclea_NS_2"/>
    <property type="match status" value="1"/>
</dbReference>
<protein>
    <recommendedName>
        <fullName evidence="2">Type VII secretion system protein EssD-like domain-containing protein</fullName>
    </recommendedName>
</protein>
<dbReference type="Gene3D" id="3.40.570.10">
    <property type="entry name" value="Extracellular Endonuclease, subunit A"/>
    <property type="match status" value="1"/>
</dbReference>
<dbReference type="RefSeq" id="WP_135060316.1">
    <property type="nucleotide sequence ID" value="NZ_CP038254.1"/>
</dbReference>
<dbReference type="EMBL" id="CP038254">
    <property type="protein sequence ID" value="QBR84044.1"/>
    <property type="molecule type" value="Genomic_DNA"/>
</dbReference>
<feature type="region of interest" description="Disordered" evidence="1">
    <location>
        <begin position="163"/>
        <end position="182"/>
    </location>
</feature>
<evidence type="ECO:0000256" key="1">
    <source>
        <dbReference type="SAM" id="MobiDB-lite"/>
    </source>
</evidence>
<evidence type="ECO:0000259" key="2">
    <source>
        <dbReference type="Pfam" id="PF13930"/>
    </source>
</evidence>
<dbReference type="InterPro" id="IPR044929">
    <property type="entry name" value="DNA/RNA_non-sp_Endonuclease_sf"/>
</dbReference>
<name>A0AAX1EG35_9GAMM</name>
<reference evidence="3 4" key="1">
    <citation type="submission" date="2019-03" db="EMBL/GenBank/DDBJ databases">
        <title>Diverse conjugative elements silence natural transformation in Legionella species.</title>
        <authorList>
            <person name="Durieux I."/>
            <person name="Ginevra C."/>
            <person name="Attaiech L."/>
            <person name="Picq K."/>
            <person name="Juan P.A."/>
            <person name="Jarraud S."/>
            <person name="Charpentier X."/>
        </authorList>
    </citation>
    <scope>NUCLEOTIDE SEQUENCE [LARGE SCALE GENOMIC DNA]</scope>
    <source>
        <strain evidence="3 4">HL-0427-4011</strain>
    </source>
</reference>
<dbReference type="Proteomes" id="UP000295517">
    <property type="component" value="Chromosome"/>
</dbReference>
<gene>
    <name evidence="3" type="ORF">E3983_06560</name>
</gene>
<evidence type="ECO:0000313" key="3">
    <source>
        <dbReference type="EMBL" id="QBR84044.1"/>
    </source>
</evidence>
<evidence type="ECO:0000313" key="4">
    <source>
        <dbReference type="Proteomes" id="UP000295517"/>
    </source>
</evidence>
<sequence length="468" mass="54526">MLETIHTFLSHLVVSFDQILVDKSSYFNFIQVYTTSNPFEKDYLINKLHHSTAIPIIELKTLFSLSFPESRDNEAIDKLSIQLTETLIPQIKRFKRRAHAILPKIDELSLSDNEWLLLTCQFLYHKRRFLSSAYLIEQISQLRNIDYDQLIIELKKELPHRRARKITKNESTNDSKLRPKKRRKINDDEPNWFVMDSETDCSPALSILLQEKGVRQRPLTPATPVKGYSKVCKTPEKGTRHYCLYESKVSLFKPLTPIKSKKNPKGMLDTSLSKKSKIYRELPILDYERPHPVHFKATKTSIEACQGKKRRISQKQLTHASCREVFIAHGDDFAIEMSGNKFHWSHLIAYFLGGEQNKKNIVPATAASNYNTLELVEEFVAEKLRNEECKSIDIVASPVWTNEESLIPDELVFNLSWKESNELGEILNKEETIYINPRSHTRITSTMRQSIELIRTFDESMEEFTFKR</sequence>
<feature type="domain" description="Type VII secretion system protein EssD-like" evidence="2">
    <location>
        <begin position="338"/>
        <end position="410"/>
    </location>
</feature>
<accession>A0AAX1EG35</accession>